<dbReference type="EMBL" id="CP015506">
    <property type="protein sequence ID" value="AND37815.1"/>
    <property type="molecule type" value="Genomic_DNA"/>
</dbReference>
<proteinExistence type="predicted"/>
<keyword evidence="1" id="KW-0812">Transmembrane</keyword>
<feature type="transmembrane region" description="Helical" evidence="1">
    <location>
        <begin position="190"/>
        <end position="212"/>
    </location>
</feature>
<dbReference type="Proteomes" id="UP000077856">
    <property type="component" value="Chromosome"/>
</dbReference>
<name>A0A169FCS9_9BACI</name>
<sequence>MKENTIDKAEKYNAFFSDSDSNSQEEDRKADNKKRLALEHALDIRKFEIEMYWKRATYFWTFIGATLAGFFLLISRMDLDKRNSTDGIILLALCSLGFTFTYCWYLVNRGSKFWQNNWERHVDMLEDEIIGPLYKTAINMQSAEFWKLHKEYPYSVSKINQLLSLFLVFTWIVFGIWASIYFDLFDKQNLIAYALCLITFIFVLMVSFFGLSELNLQEKDNREIFVKRNNFLK</sequence>
<dbReference type="InterPro" id="IPR056918">
    <property type="entry name" value="8xMP"/>
</dbReference>
<accession>A0A169FCS9</accession>
<feature type="transmembrane region" description="Helical" evidence="1">
    <location>
        <begin position="56"/>
        <end position="75"/>
    </location>
</feature>
<feature type="transmembrane region" description="Helical" evidence="1">
    <location>
        <begin position="162"/>
        <end position="184"/>
    </location>
</feature>
<evidence type="ECO:0000313" key="3">
    <source>
        <dbReference type="Proteomes" id="UP000077856"/>
    </source>
</evidence>
<protein>
    <submittedName>
        <fullName evidence="2">Uncharacterized protein</fullName>
    </submittedName>
</protein>
<reference evidence="2 3" key="1">
    <citation type="submission" date="2016-04" db="EMBL/GenBank/DDBJ databases">
        <title>Complete genome sequence of Bacillus oceanisediminis strain 2691.</title>
        <authorList>
            <person name="Jeong H."/>
            <person name="Kim H.J."/>
            <person name="Lee D.-W."/>
        </authorList>
    </citation>
    <scope>NUCLEOTIDE SEQUENCE [LARGE SCALE GENOMIC DNA]</scope>
    <source>
        <strain evidence="2 3">2691</strain>
    </source>
</reference>
<dbReference type="KEGG" id="bon:A361_01100"/>
<evidence type="ECO:0000256" key="1">
    <source>
        <dbReference type="SAM" id="Phobius"/>
    </source>
</evidence>
<dbReference type="Pfam" id="PF24838">
    <property type="entry name" value="8xMP"/>
    <property type="match status" value="1"/>
</dbReference>
<organism evidence="2 3">
    <name type="scientific">Cytobacillus oceanisediminis 2691</name>
    <dbReference type="NCBI Taxonomy" id="1196031"/>
    <lineage>
        <taxon>Bacteria</taxon>
        <taxon>Bacillati</taxon>
        <taxon>Bacillota</taxon>
        <taxon>Bacilli</taxon>
        <taxon>Bacillales</taxon>
        <taxon>Bacillaceae</taxon>
        <taxon>Cytobacillus</taxon>
    </lineage>
</organism>
<keyword evidence="1" id="KW-0472">Membrane</keyword>
<dbReference type="RefSeq" id="WP_019381140.1">
    <property type="nucleotide sequence ID" value="NZ_CP015506.1"/>
</dbReference>
<gene>
    <name evidence="2" type="ORF">A361_01100</name>
</gene>
<keyword evidence="1" id="KW-1133">Transmembrane helix</keyword>
<feature type="transmembrane region" description="Helical" evidence="1">
    <location>
        <begin position="87"/>
        <end position="107"/>
    </location>
</feature>
<dbReference type="AlphaFoldDB" id="A0A169FCS9"/>
<evidence type="ECO:0000313" key="2">
    <source>
        <dbReference type="EMBL" id="AND37815.1"/>
    </source>
</evidence>